<organism evidence="1 2">
    <name type="scientific">Parelaphostrongylus tenuis</name>
    <name type="common">Meningeal worm</name>
    <dbReference type="NCBI Taxonomy" id="148309"/>
    <lineage>
        <taxon>Eukaryota</taxon>
        <taxon>Metazoa</taxon>
        <taxon>Ecdysozoa</taxon>
        <taxon>Nematoda</taxon>
        <taxon>Chromadorea</taxon>
        <taxon>Rhabditida</taxon>
        <taxon>Rhabditina</taxon>
        <taxon>Rhabditomorpha</taxon>
        <taxon>Strongyloidea</taxon>
        <taxon>Metastrongylidae</taxon>
        <taxon>Parelaphostrongylus</taxon>
    </lineage>
</organism>
<comment type="caution">
    <text evidence="1">The sequence shown here is derived from an EMBL/GenBank/DDBJ whole genome shotgun (WGS) entry which is preliminary data.</text>
</comment>
<keyword evidence="2" id="KW-1185">Reference proteome</keyword>
<dbReference type="AlphaFoldDB" id="A0AAD5QCE4"/>
<accession>A0AAD5QCE4</accession>
<dbReference type="EMBL" id="JAHQIW010000161">
    <property type="protein sequence ID" value="KAJ1346362.1"/>
    <property type="molecule type" value="Genomic_DNA"/>
</dbReference>
<gene>
    <name evidence="1" type="ORF">KIN20_001126</name>
</gene>
<evidence type="ECO:0000313" key="2">
    <source>
        <dbReference type="Proteomes" id="UP001196413"/>
    </source>
</evidence>
<protein>
    <submittedName>
        <fullName evidence="1">Uncharacterized protein</fullName>
    </submittedName>
</protein>
<name>A0AAD5QCE4_PARTN</name>
<proteinExistence type="predicted"/>
<evidence type="ECO:0000313" key="1">
    <source>
        <dbReference type="EMBL" id="KAJ1346362.1"/>
    </source>
</evidence>
<sequence length="63" mass="7434">MVFGQFADRWAGQQAMLRNFRWSQLPTSLLEADDVLMFIAITRSPRMTSATTPDQFWQRDCHR</sequence>
<reference evidence="1" key="1">
    <citation type="submission" date="2021-06" db="EMBL/GenBank/DDBJ databases">
        <title>Parelaphostrongylus tenuis whole genome reference sequence.</title>
        <authorList>
            <person name="Garwood T.J."/>
            <person name="Larsen P.A."/>
            <person name="Fountain-Jones N.M."/>
            <person name="Garbe J.R."/>
            <person name="Macchietto M.G."/>
            <person name="Kania S.A."/>
            <person name="Gerhold R.W."/>
            <person name="Richards J.E."/>
            <person name="Wolf T.M."/>
        </authorList>
    </citation>
    <scope>NUCLEOTIDE SEQUENCE</scope>
    <source>
        <strain evidence="1">MNPRO001-30</strain>
        <tissue evidence="1">Meninges</tissue>
    </source>
</reference>
<dbReference type="Proteomes" id="UP001196413">
    <property type="component" value="Unassembled WGS sequence"/>
</dbReference>